<name>A0A369JBK0_HYPMA</name>
<evidence type="ECO:0000313" key="1">
    <source>
        <dbReference type="EMBL" id="RDB16236.1"/>
    </source>
</evidence>
<reference evidence="1" key="1">
    <citation type="submission" date="2018-04" db="EMBL/GenBank/DDBJ databases">
        <title>Whole genome sequencing of Hypsizygus marmoreus.</title>
        <authorList>
            <person name="Choi I.-G."/>
            <person name="Min B."/>
            <person name="Kim J.-G."/>
            <person name="Kim S."/>
            <person name="Oh Y.-L."/>
            <person name="Kong W.-S."/>
            <person name="Park H."/>
            <person name="Jeong J."/>
            <person name="Song E.-S."/>
        </authorList>
    </citation>
    <scope>NUCLEOTIDE SEQUENCE [LARGE SCALE GENOMIC DNA]</scope>
    <source>
        <strain evidence="1">51987-8</strain>
    </source>
</reference>
<dbReference type="AlphaFoldDB" id="A0A369JBK0"/>
<keyword evidence="2" id="KW-1185">Reference proteome</keyword>
<dbReference type="Proteomes" id="UP000076154">
    <property type="component" value="Unassembled WGS sequence"/>
</dbReference>
<protein>
    <submittedName>
        <fullName evidence="1">Uncharacterized protein</fullName>
    </submittedName>
</protein>
<dbReference type="InParanoid" id="A0A369JBK0"/>
<evidence type="ECO:0000313" key="2">
    <source>
        <dbReference type="Proteomes" id="UP000076154"/>
    </source>
</evidence>
<proteinExistence type="predicted"/>
<accession>A0A369JBK0</accession>
<organism evidence="1 2">
    <name type="scientific">Hypsizygus marmoreus</name>
    <name type="common">White beech mushroom</name>
    <name type="synonym">Agaricus marmoreus</name>
    <dbReference type="NCBI Taxonomy" id="39966"/>
    <lineage>
        <taxon>Eukaryota</taxon>
        <taxon>Fungi</taxon>
        <taxon>Dikarya</taxon>
        <taxon>Basidiomycota</taxon>
        <taxon>Agaricomycotina</taxon>
        <taxon>Agaricomycetes</taxon>
        <taxon>Agaricomycetidae</taxon>
        <taxon>Agaricales</taxon>
        <taxon>Tricholomatineae</taxon>
        <taxon>Lyophyllaceae</taxon>
        <taxon>Hypsizygus</taxon>
    </lineage>
</organism>
<sequence>MQNTGRCFEFGGEAADALAMPKWIWYIHQEGLSTTVSYKWFTKHGTQTDSKNTGPLNDVATRSLYTMEELSLGEFCIRQQMDSRHRCQDHLDAISDVRLHLEVSARWNPQLRGPRCLVSMSSRHFIQVSSPPLSVASCDNHVVQSSGNEISLTTISYAPCIAPCFRSRISGAIFLCLFGLFLSQIRFAALSRGIKSWVKWTVFPHLPFPSFSFCTHSRSLLHSCLPSVYSDTYWIFTLDFNFPLCACSFSPRQCCPFSSIVLYMAPTLYARWLLIQGAPSSDVEFSWMLTTFSLHCKSVAMESSTLSSSLSLLLLQVISLSL</sequence>
<gene>
    <name evidence="1" type="ORF">Hypma_003095</name>
</gene>
<dbReference type="EMBL" id="LUEZ02000128">
    <property type="protein sequence ID" value="RDB16236.1"/>
    <property type="molecule type" value="Genomic_DNA"/>
</dbReference>
<comment type="caution">
    <text evidence="1">The sequence shown here is derived from an EMBL/GenBank/DDBJ whole genome shotgun (WGS) entry which is preliminary data.</text>
</comment>